<evidence type="ECO:0000313" key="3">
    <source>
        <dbReference type="Proteomes" id="UP000053825"/>
    </source>
</evidence>
<feature type="region of interest" description="Disordered" evidence="1">
    <location>
        <begin position="206"/>
        <end position="232"/>
    </location>
</feature>
<reference evidence="2 3" key="1">
    <citation type="submission" date="2015-07" db="EMBL/GenBank/DDBJ databases">
        <title>The genome of Habropoda laboriosa.</title>
        <authorList>
            <person name="Pan H."/>
            <person name="Kapheim K."/>
        </authorList>
    </citation>
    <scope>NUCLEOTIDE SEQUENCE [LARGE SCALE GENOMIC DNA]</scope>
    <source>
        <strain evidence="2">0110345459</strain>
    </source>
</reference>
<name>A0A0L7R9G9_9HYME</name>
<gene>
    <name evidence="2" type="ORF">WH47_10969</name>
</gene>
<protein>
    <submittedName>
        <fullName evidence="2">Uncharacterized protein</fullName>
    </submittedName>
</protein>
<dbReference type="STRING" id="597456.A0A0L7R9G9"/>
<proteinExistence type="predicted"/>
<keyword evidence="3" id="KW-1185">Reference proteome</keyword>
<dbReference type="EMBL" id="KQ414626">
    <property type="protein sequence ID" value="KOC67517.1"/>
    <property type="molecule type" value="Genomic_DNA"/>
</dbReference>
<dbReference type="OrthoDB" id="1684416at2759"/>
<accession>A0A0L7R9G9</accession>
<dbReference type="AlphaFoldDB" id="A0A0L7R9G9"/>
<evidence type="ECO:0000313" key="2">
    <source>
        <dbReference type="EMBL" id="KOC67517.1"/>
    </source>
</evidence>
<organism evidence="2 3">
    <name type="scientific">Habropoda laboriosa</name>
    <dbReference type="NCBI Taxonomy" id="597456"/>
    <lineage>
        <taxon>Eukaryota</taxon>
        <taxon>Metazoa</taxon>
        <taxon>Ecdysozoa</taxon>
        <taxon>Arthropoda</taxon>
        <taxon>Hexapoda</taxon>
        <taxon>Insecta</taxon>
        <taxon>Pterygota</taxon>
        <taxon>Neoptera</taxon>
        <taxon>Endopterygota</taxon>
        <taxon>Hymenoptera</taxon>
        <taxon>Apocrita</taxon>
        <taxon>Aculeata</taxon>
        <taxon>Apoidea</taxon>
        <taxon>Anthophila</taxon>
        <taxon>Apidae</taxon>
        <taxon>Habropoda</taxon>
    </lineage>
</organism>
<evidence type="ECO:0000256" key="1">
    <source>
        <dbReference type="SAM" id="MobiDB-lite"/>
    </source>
</evidence>
<sequence length="303" mass="35091">MSSPATLKNKKYEQLVTPLTYLKNTLKLPSRKLWKKDDVRLKSPGDIWSKYRNADKNEKWNCIESPQFIDFSNLLNVEDAYFNKLTVVVSTPKPNLENDTLSNTITDAGASLAESLNNFRLSGIKHEIPDSTDETYQNFNNENAKIKEEYVVHIANVQSVCNIKFVSEDKVKNAKCNKVKKPQNTLILEEEKKVRVFRAKPAPKFIKPRTTFHGNSNNNNEKMNENANGNTQKTNSYQHINKSTELWKKPPFVPCLPRKNLKVPKTPLLQTTTRAQERKRFDDDMKGKERQKEQLRQMVIMTF</sequence>
<dbReference type="Proteomes" id="UP000053825">
    <property type="component" value="Unassembled WGS sequence"/>
</dbReference>
<feature type="compositionally biased region" description="Low complexity" evidence="1">
    <location>
        <begin position="215"/>
        <end position="230"/>
    </location>
</feature>